<dbReference type="PANTHER" id="PTHR24115">
    <property type="entry name" value="KINESIN-RELATED"/>
    <property type="match status" value="1"/>
</dbReference>
<dbReference type="PROSITE" id="PS50067">
    <property type="entry name" value="KINESIN_MOTOR_2"/>
    <property type="match status" value="1"/>
</dbReference>
<protein>
    <recommendedName>
        <fullName evidence="4">Kinesin-like protein</fullName>
    </recommendedName>
</protein>
<evidence type="ECO:0000256" key="1">
    <source>
        <dbReference type="ARBA" id="ARBA00022741"/>
    </source>
</evidence>
<evidence type="ECO:0000313" key="8">
    <source>
        <dbReference type="EMBL" id="CAK8992450.1"/>
    </source>
</evidence>
<evidence type="ECO:0000256" key="3">
    <source>
        <dbReference type="PROSITE-ProRule" id="PRU00283"/>
    </source>
</evidence>
<keyword evidence="9" id="KW-1185">Reference proteome</keyword>
<dbReference type="SMART" id="SM00129">
    <property type="entry name" value="KISc"/>
    <property type="match status" value="1"/>
</dbReference>
<sequence length="409" mass="45969">MIQRLKDEVQEQGTPLQTAVLASYLEIYQEKMYDLLVNTRADLQVRLHPTLGPHVPGLIQSPVTTSEEVHELLDFGAKNRAVGATSMNANSSRSHAVFTLDIRLSYSGEAAKDLQSRIHFVDLAGSEKQKKTNATGERLQEGIAINQSLSSLSRVIQALSGSSGIQPVFRESKLTMLLKEALSGNSRTARSLVLLACISPSRSNHEETISTLEFAARCKLIKTNATKNEQDKRELLETLSKDKQEIERRLEEERQRNKLLLQEMERRIAEAKRDQELARQMQEEKREIEEKLQAYLKGEHERGKEQQVEVAQQLKGKNEAERESPADAAKEAPRESPGTDAEQVEKKEPQEGPPESLASAAEKVEQTERQALQESPPDGEKVRDPEDISLDIAVELWTKSEIYELRCVA</sequence>
<keyword evidence="4" id="KW-0505">Motor protein</keyword>
<feature type="compositionally biased region" description="Basic and acidic residues" evidence="6">
    <location>
        <begin position="316"/>
        <end position="334"/>
    </location>
</feature>
<evidence type="ECO:0000256" key="6">
    <source>
        <dbReference type="SAM" id="MobiDB-lite"/>
    </source>
</evidence>
<accession>A0ABP0HU59</accession>
<keyword evidence="2 4" id="KW-0067">ATP-binding</keyword>
<dbReference type="PROSITE" id="PS00411">
    <property type="entry name" value="KINESIN_MOTOR_1"/>
    <property type="match status" value="1"/>
</dbReference>
<dbReference type="InterPro" id="IPR019821">
    <property type="entry name" value="Kinesin_motor_CS"/>
</dbReference>
<evidence type="ECO:0000256" key="5">
    <source>
        <dbReference type="SAM" id="Coils"/>
    </source>
</evidence>
<comment type="caution">
    <text evidence="8">The sequence shown here is derived from an EMBL/GenBank/DDBJ whole genome shotgun (WGS) entry which is preliminary data.</text>
</comment>
<dbReference type="Pfam" id="PF00225">
    <property type="entry name" value="Kinesin"/>
    <property type="match status" value="1"/>
</dbReference>
<dbReference type="InterPro" id="IPR027640">
    <property type="entry name" value="Kinesin-like_fam"/>
</dbReference>
<dbReference type="InterPro" id="IPR036961">
    <property type="entry name" value="Kinesin_motor_dom_sf"/>
</dbReference>
<keyword evidence="4" id="KW-0493">Microtubule</keyword>
<organism evidence="8 9">
    <name type="scientific">Durusdinium trenchii</name>
    <dbReference type="NCBI Taxonomy" id="1381693"/>
    <lineage>
        <taxon>Eukaryota</taxon>
        <taxon>Sar</taxon>
        <taxon>Alveolata</taxon>
        <taxon>Dinophyceae</taxon>
        <taxon>Suessiales</taxon>
        <taxon>Symbiodiniaceae</taxon>
        <taxon>Durusdinium</taxon>
    </lineage>
</organism>
<dbReference type="InterPro" id="IPR001752">
    <property type="entry name" value="Kinesin_motor_dom"/>
</dbReference>
<evidence type="ECO:0000256" key="4">
    <source>
        <dbReference type="RuleBase" id="RU000394"/>
    </source>
</evidence>
<gene>
    <name evidence="8" type="ORF">CCMP2556_LOCUS2869</name>
</gene>
<feature type="region of interest" description="Disordered" evidence="6">
    <location>
        <begin position="298"/>
        <end position="386"/>
    </location>
</feature>
<evidence type="ECO:0000256" key="2">
    <source>
        <dbReference type="ARBA" id="ARBA00022840"/>
    </source>
</evidence>
<evidence type="ECO:0000259" key="7">
    <source>
        <dbReference type="PROSITE" id="PS50067"/>
    </source>
</evidence>
<feature type="compositionally biased region" description="Basic and acidic residues" evidence="6">
    <location>
        <begin position="298"/>
        <end position="307"/>
    </location>
</feature>
<evidence type="ECO:0000313" key="9">
    <source>
        <dbReference type="Proteomes" id="UP001642484"/>
    </source>
</evidence>
<dbReference type="Gene3D" id="3.40.850.10">
    <property type="entry name" value="Kinesin motor domain"/>
    <property type="match status" value="1"/>
</dbReference>
<feature type="domain" description="Kinesin motor" evidence="7">
    <location>
        <begin position="1"/>
        <end position="221"/>
    </location>
</feature>
<keyword evidence="5" id="KW-0175">Coiled coil</keyword>
<dbReference type="PRINTS" id="PR00380">
    <property type="entry name" value="KINESINHEAVY"/>
</dbReference>
<reference evidence="8 9" key="1">
    <citation type="submission" date="2024-02" db="EMBL/GenBank/DDBJ databases">
        <authorList>
            <person name="Chen Y."/>
            <person name="Shah S."/>
            <person name="Dougan E. K."/>
            <person name="Thang M."/>
            <person name="Chan C."/>
        </authorList>
    </citation>
    <scope>NUCLEOTIDE SEQUENCE [LARGE SCALE GENOMIC DNA]</scope>
</reference>
<comment type="caution">
    <text evidence="3">Lacks conserved residue(s) required for the propagation of feature annotation.</text>
</comment>
<dbReference type="Proteomes" id="UP001642484">
    <property type="component" value="Unassembled WGS sequence"/>
</dbReference>
<dbReference type="InterPro" id="IPR027417">
    <property type="entry name" value="P-loop_NTPase"/>
</dbReference>
<comment type="similarity">
    <text evidence="3 4">Belongs to the TRAFAC class myosin-kinesin ATPase superfamily. Kinesin family.</text>
</comment>
<keyword evidence="1 4" id="KW-0547">Nucleotide-binding</keyword>
<dbReference type="EMBL" id="CAXAMN010001113">
    <property type="protein sequence ID" value="CAK8992450.1"/>
    <property type="molecule type" value="Genomic_DNA"/>
</dbReference>
<name>A0ABP0HU59_9DINO</name>
<dbReference type="SUPFAM" id="SSF52540">
    <property type="entry name" value="P-loop containing nucleoside triphosphate hydrolases"/>
    <property type="match status" value="1"/>
</dbReference>
<proteinExistence type="inferred from homology"/>
<feature type="coiled-coil region" evidence="5">
    <location>
        <begin position="229"/>
        <end position="298"/>
    </location>
</feature>